<protein>
    <recommendedName>
        <fullName evidence="3">MULE transposase domain-containing protein</fullName>
    </recommendedName>
</protein>
<organism evidence="1 2">
    <name type="scientific">Acer negundo</name>
    <name type="common">Box elder</name>
    <dbReference type="NCBI Taxonomy" id="4023"/>
    <lineage>
        <taxon>Eukaryota</taxon>
        <taxon>Viridiplantae</taxon>
        <taxon>Streptophyta</taxon>
        <taxon>Embryophyta</taxon>
        <taxon>Tracheophyta</taxon>
        <taxon>Spermatophyta</taxon>
        <taxon>Magnoliopsida</taxon>
        <taxon>eudicotyledons</taxon>
        <taxon>Gunneridae</taxon>
        <taxon>Pentapetalae</taxon>
        <taxon>rosids</taxon>
        <taxon>malvids</taxon>
        <taxon>Sapindales</taxon>
        <taxon>Sapindaceae</taxon>
        <taxon>Hippocastanoideae</taxon>
        <taxon>Acereae</taxon>
        <taxon>Acer</taxon>
    </lineage>
</organism>
<evidence type="ECO:0000313" key="1">
    <source>
        <dbReference type="EMBL" id="KAI9198571.1"/>
    </source>
</evidence>
<dbReference type="PANTHER" id="PTHR31973">
    <property type="entry name" value="POLYPROTEIN, PUTATIVE-RELATED"/>
    <property type="match status" value="1"/>
</dbReference>
<dbReference type="AlphaFoldDB" id="A0AAD5JFN7"/>
<reference evidence="1 2" key="1">
    <citation type="journal article" date="2022" name="Plant J.">
        <title>Strategies of tolerance reflected in two North American maple genomes.</title>
        <authorList>
            <person name="McEvoy S.L."/>
            <person name="Sezen U.U."/>
            <person name="Trouern-Trend A."/>
            <person name="McMahon S.M."/>
            <person name="Schaberg P.G."/>
            <person name="Yang J."/>
            <person name="Wegrzyn J.L."/>
            <person name="Swenson N.G."/>
        </authorList>
    </citation>
    <scope>NUCLEOTIDE SEQUENCE [LARGE SCALE GENOMIC DNA]</scope>
    <source>
        <strain evidence="1">91603</strain>
    </source>
</reference>
<gene>
    <name evidence="1" type="ORF">LWI28_018362</name>
</gene>
<sequence>MNREANSKWIAAAFGALILSNMSIKVAVIKNELRDKFSVQALSHSIYKAKKRVLKNLRANHIEVYTMIWRYANMCIVMNPGTYAKVNTQEIIGENPRFQWLFLSFRAMQIGFVNGCRPLININGYHLTSEYGGVMFAAIALDADNGIFPIAYAVCETECKQSWIWFLRLLHEALDWDDNKRIFL</sequence>
<dbReference type="PANTHER" id="PTHR31973:SF187">
    <property type="entry name" value="MUTATOR TRANSPOSASE MUDRA PROTEIN"/>
    <property type="match status" value="1"/>
</dbReference>
<comment type="caution">
    <text evidence="1">The sequence shown here is derived from an EMBL/GenBank/DDBJ whole genome shotgun (WGS) entry which is preliminary data.</text>
</comment>
<proteinExistence type="predicted"/>
<evidence type="ECO:0000313" key="2">
    <source>
        <dbReference type="Proteomes" id="UP001064489"/>
    </source>
</evidence>
<keyword evidence="2" id="KW-1185">Reference proteome</keyword>
<evidence type="ECO:0008006" key="3">
    <source>
        <dbReference type="Google" id="ProtNLM"/>
    </source>
</evidence>
<name>A0AAD5JFN7_ACENE</name>
<dbReference type="Proteomes" id="UP001064489">
    <property type="component" value="Chromosome 13"/>
</dbReference>
<accession>A0AAD5JFN7</accession>
<dbReference type="EMBL" id="JAJSOW010000002">
    <property type="protein sequence ID" value="KAI9198571.1"/>
    <property type="molecule type" value="Genomic_DNA"/>
</dbReference>